<dbReference type="PANTHER" id="PTHR12755:SF3">
    <property type="entry name" value="POLYNUCLEOTIDE 5'-HYDROXYL-KINASE NOL9"/>
    <property type="match status" value="1"/>
</dbReference>
<evidence type="ECO:0000256" key="4">
    <source>
        <dbReference type="ARBA" id="ARBA00019824"/>
    </source>
</evidence>
<dbReference type="GeneID" id="34584542"/>
<evidence type="ECO:0000256" key="7">
    <source>
        <dbReference type="ARBA" id="ARBA00022777"/>
    </source>
</evidence>
<comment type="caution">
    <text evidence="10">The sequence shown here is derived from an EMBL/GenBank/DDBJ whole genome shotgun (WGS) entry which is preliminary data.</text>
</comment>
<dbReference type="Gene3D" id="3.40.50.300">
    <property type="entry name" value="P-loop containing nucleotide triphosphate hydrolases"/>
    <property type="match status" value="1"/>
</dbReference>
<dbReference type="PANTHER" id="PTHR12755">
    <property type="entry name" value="CLEAVAGE/POLYADENYLATION FACTOR IA SUBUNIT CLP1P"/>
    <property type="match status" value="1"/>
</dbReference>
<evidence type="ECO:0000256" key="1">
    <source>
        <dbReference type="ARBA" id="ARBA00003798"/>
    </source>
</evidence>
<dbReference type="GO" id="GO:0051731">
    <property type="term" value="F:polynucleotide 5'-hydroxyl-kinase activity"/>
    <property type="evidence" value="ECO:0007669"/>
    <property type="project" value="InterPro"/>
</dbReference>
<name>A0A178DBT9_9EURO</name>
<keyword evidence="7" id="KW-0418">Kinase</keyword>
<comment type="similarity">
    <text evidence="2">Belongs to the Clp1 family. NOL9/GRC3 subfamily.</text>
</comment>
<keyword evidence="5" id="KW-0808">Transferase</keyword>
<dbReference type="InterPro" id="IPR027417">
    <property type="entry name" value="P-loop_NTPase"/>
</dbReference>
<comment type="function">
    <text evidence="1">Polynucleotide 5'-kinase involved in rRNA processing.</text>
</comment>
<dbReference type="AlphaFoldDB" id="A0A178DBT9"/>
<dbReference type="GO" id="GO:0005524">
    <property type="term" value="F:ATP binding"/>
    <property type="evidence" value="ECO:0007669"/>
    <property type="project" value="UniProtKB-KW"/>
</dbReference>
<dbReference type="Pfam" id="PF16575">
    <property type="entry name" value="CLP1_P"/>
    <property type="match status" value="1"/>
</dbReference>
<reference evidence="10 11" key="1">
    <citation type="submission" date="2016-03" db="EMBL/GenBank/DDBJ databases">
        <title>The draft genome sequence of Fonsecaea nubica causative agent of cutaneous subcutaneous infection in human host.</title>
        <authorList>
            <person name="Costa F."/>
            <person name="Sybren D.H."/>
            <person name="Raittz R.T."/>
            <person name="Weiss V.A."/>
            <person name="Leao A.C."/>
            <person name="Gomes R."/>
            <person name="De Souza E.M."/>
            <person name="Pedrosa F.O."/>
            <person name="Steffens M.B."/>
            <person name="Bombassaro A."/>
            <person name="Tadra-Sfeir M.Z."/>
            <person name="Moreno L.F."/>
            <person name="Najafzadeh M.J."/>
            <person name="Felipe M.S."/>
            <person name="Teixeira M."/>
            <person name="Sun J."/>
            <person name="Xi L."/>
            <person name="Castro M.A."/>
            <person name="Vicente V.A."/>
        </authorList>
    </citation>
    <scope>NUCLEOTIDE SEQUENCE [LARGE SCALE GENOMIC DNA]</scope>
    <source>
        <strain evidence="10 11">CBS 269.64</strain>
    </source>
</reference>
<feature type="domain" description="Clp1 P-loop" evidence="9">
    <location>
        <begin position="233"/>
        <end position="388"/>
    </location>
</feature>
<organism evidence="10 11">
    <name type="scientific">Fonsecaea nubica</name>
    <dbReference type="NCBI Taxonomy" id="856822"/>
    <lineage>
        <taxon>Eukaryota</taxon>
        <taxon>Fungi</taxon>
        <taxon>Dikarya</taxon>
        <taxon>Ascomycota</taxon>
        <taxon>Pezizomycotina</taxon>
        <taxon>Eurotiomycetes</taxon>
        <taxon>Chaetothyriomycetidae</taxon>
        <taxon>Chaetothyriales</taxon>
        <taxon>Herpotrichiellaceae</taxon>
        <taxon>Fonsecaea</taxon>
    </lineage>
</organism>
<evidence type="ECO:0000313" key="10">
    <source>
        <dbReference type="EMBL" id="OAL39720.1"/>
    </source>
</evidence>
<dbReference type="InterPro" id="IPR032319">
    <property type="entry name" value="CLP1_P"/>
</dbReference>
<accession>A0A178DBT9</accession>
<keyword evidence="11" id="KW-1185">Reference proteome</keyword>
<evidence type="ECO:0000256" key="3">
    <source>
        <dbReference type="ARBA" id="ARBA00018706"/>
    </source>
</evidence>
<dbReference type="EMBL" id="LVCJ01000004">
    <property type="protein sequence ID" value="OAL39720.1"/>
    <property type="molecule type" value="Genomic_DNA"/>
</dbReference>
<keyword evidence="6" id="KW-0547">Nucleotide-binding</keyword>
<proteinExistence type="inferred from homology"/>
<gene>
    <name evidence="10" type="ORF">AYO20_01117</name>
</gene>
<sequence length="622" mass="68535">MPANGGKLSAVARRRLLRDVQETASSSREVAPASASKSILSEAASIVPPVESASSSENEGTQSSNQFATLVEASAVQFSSTREIEQLTERSVKIKLSRRQKCVVLGAYTLWVKQGTISLYGALLTATTVTYRIYAPATHALPLIEALSSSAEIQLDSLDDGVRDLPYVGLRGMWTPFGVNPEVSSFYVLGHSFEQDPKAPRRLKELDTTCWKSLLTDFSAPDTITPRRVLIYGKRSSGLSTLTRCILNRLLTKRSARTDNTYQKGVILLDLDTNMPEFAPPGMISLVHIASPVFGPPFANILPAYGEGSNRVLAKHFLGDVESRDLANWHIDRILDLLDVEQKCRSEFEGAPVLVTCGKWLNGINNTMATKLWKMLSPSDIVCLDSSPGSPHLEPWKLLAEMGSCRIHQFPAQVFDKISPVREHDLQMQSSFHVRDTPFDRPYWDDTPVLVTASQSLALTYGGIAANISAIILLGGHVAPEDTYDALEGSIVAVLALRTPAAANATCDVSEIGASNQHSQRNGIYRTEEDLPLWQQQGELESSFPFLAECSRCLGLALVQEIDIPKRKITLITAGELQVHEIQEQDRRVALVVPKATTDGRFKPDWAQRELYYRKKTDSQTK</sequence>
<evidence type="ECO:0000256" key="5">
    <source>
        <dbReference type="ARBA" id="ARBA00022679"/>
    </source>
</evidence>
<dbReference type="InterPro" id="IPR045116">
    <property type="entry name" value="Clp1/Grc3"/>
</dbReference>
<evidence type="ECO:0000256" key="2">
    <source>
        <dbReference type="ARBA" id="ARBA00011003"/>
    </source>
</evidence>
<evidence type="ECO:0000313" key="11">
    <source>
        <dbReference type="Proteomes" id="UP000185904"/>
    </source>
</evidence>
<protein>
    <recommendedName>
        <fullName evidence="4">Polynucleotide 5'-hydroxyl-kinase GRC3</fullName>
    </recommendedName>
    <alternativeName>
        <fullName evidence="3">Polynucleotide 5'-hydroxyl-kinase grc3</fullName>
    </alternativeName>
</protein>
<dbReference type="GO" id="GO:0000448">
    <property type="term" value="P:cleavage in ITS2 between 5.8S rRNA and LSU-rRNA of tricistronic rRNA transcript (SSU-rRNA, 5.8S rRNA, LSU-rRNA)"/>
    <property type="evidence" value="ECO:0007669"/>
    <property type="project" value="TreeGrafter"/>
</dbReference>
<keyword evidence="8" id="KW-0067">ATP-binding</keyword>
<evidence type="ECO:0000259" key="9">
    <source>
        <dbReference type="Pfam" id="PF16575"/>
    </source>
</evidence>
<evidence type="ECO:0000256" key="6">
    <source>
        <dbReference type="ARBA" id="ARBA00022741"/>
    </source>
</evidence>
<dbReference type="Proteomes" id="UP000185904">
    <property type="component" value="Unassembled WGS sequence"/>
</dbReference>
<dbReference type="RefSeq" id="XP_022504732.1">
    <property type="nucleotide sequence ID" value="XM_022639424.1"/>
</dbReference>
<evidence type="ECO:0000256" key="8">
    <source>
        <dbReference type="ARBA" id="ARBA00022840"/>
    </source>
</evidence>
<dbReference type="GO" id="GO:0005634">
    <property type="term" value="C:nucleus"/>
    <property type="evidence" value="ECO:0007669"/>
    <property type="project" value="TreeGrafter"/>
</dbReference>
<dbReference type="OrthoDB" id="4054781at2759"/>